<proteinExistence type="predicted"/>
<reference evidence="1" key="1">
    <citation type="submission" date="2020-05" db="EMBL/GenBank/DDBJ databases">
        <authorList>
            <person name="Chiriac C."/>
            <person name="Salcher M."/>
            <person name="Ghai R."/>
            <person name="Kavagutti S V."/>
        </authorList>
    </citation>
    <scope>NUCLEOTIDE SEQUENCE</scope>
</reference>
<sequence>MGIKMRDFTTAADFMRSVMYATARPSPVANTGTNKTQIAVLRSTIPISGIVNAHR</sequence>
<protein>
    <submittedName>
        <fullName evidence="1">Unannotated protein</fullName>
    </submittedName>
</protein>
<dbReference type="AlphaFoldDB" id="A0A6J6G6F9"/>
<organism evidence="1">
    <name type="scientific">freshwater metagenome</name>
    <dbReference type="NCBI Taxonomy" id="449393"/>
    <lineage>
        <taxon>unclassified sequences</taxon>
        <taxon>metagenomes</taxon>
        <taxon>ecological metagenomes</taxon>
    </lineage>
</organism>
<evidence type="ECO:0000313" key="1">
    <source>
        <dbReference type="EMBL" id="CAB4596771.1"/>
    </source>
</evidence>
<gene>
    <name evidence="1" type="ORF">UFOPK1788_00837</name>
</gene>
<accession>A0A6J6G6F9</accession>
<dbReference type="EMBL" id="CAEZUE010000109">
    <property type="protein sequence ID" value="CAB4596771.1"/>
    <property type="molecule type" value="Genomic_DNA"/>
</dbReference>
<name>A0A6J6G6F9_9ZZZZ</name>